<dbReference type="Gene3D" id="4.10.220.110">
    <property type="match status" value="1"/>
</dbReference>
<dbReference type="InterPro" id="IPR054030">
    <property type="entry name" value="Gp5_Vgr_C"/>
</dbReference>
<dbReference type="InterPro" id="IPR017847">
    <property type="entry name" value="T6SS_RhsGE_Vgr_subset"/>
</dbReference>
<dbReference type="Gene3D" id="2.30.110.50">
    <property type="match status" value="1"/>
</dbReference>
<dbReference type="AlphaFoldDB" id="A0A0K1EMU1"/>
<feature type="domain" description="Gp5/Type VI secretion system Vgr protein OB-fold" evidence="5">
    <location>
        <begin position="409"/>
        <end position="476"/>
    </location>
</feature>
<proteinExistence type="inferred from homology"/>
<keyword evidence="8" id="KW-1185">Reference proteome</keyword>
<protein>
    <submittedName>
        <fullName evidence="7">Uncharacterized protein</fullName>
    </submittedName>
</protein>
<sequence length="666" mass="75108">MVMSSFVSSAGAIASDLQKPNFELRVDSGDILDVREFQVQERFSSLFEVQLRVVSPNPDIDFDAVLGKPALFRIQRNRLVGTLERLWRGICCRIQQVGVEDEGLSTYELTIVPTLWFLTQRRNHRIFQQLSDLEIVLKLLAEWDITPVMSVDQGAYKKRKYRVQYGESDYSFVCRLLEDAGISFYFDQVDDETKLVLNDAPQDNPPRGSLPFIERPMVDKDEEFATEVRVQQRTRPGKYTIFDHDYRRPASFKLQGTHSAGDAIEQRMERFHYVPGMSLFRSDGREPTPSADDKGSARHDEGEAARIARHRLEAKRASAKSVVMRVHALDVRTGTVLSVSDHPHRELEKPLLVVEATYEGTYDGAWKHRIEARSAALPYRPPLATEKPKADGCESATVVGPAGEEIHVDEFGRVRVQFHWDREGGMNQDSSCWIHVSQPWGGAGFGGMNLPRIGQEVIVDFLNADPDRPVIVGRVYTNLQKVPYALPANKTQSGLRSNSSPSNGGYSELMFEDSAGKELVRFQAQKDFSGLVKNDFALNIGHDRQHHVNNDDRESVTRDQYIQVGEDRLVSVGRDQIHSVKEHIIQHAQEKSLMLYAYENVLVQSVGAKEIRLKCGKSVIIMSDEHIIIQGDMVHINPSLCFADPPPPPVNEVNITPPEGFFFGAP</sequence>
<evidence type="ECO:0000259" key="5">
    <source>
        <dbReference type="Pfam" id="PF04717"/>
    </source>
</evidence>
<dbReference type="EMBL" id="CP012159">
    <property type="protein sequence ID" value="AKT42215.1"/>
    <property type="molecule type" value="Genomic_DNA"/>
</dbReference>
<dbReference type="InterPro" id="IPR050708">
    <property type="entry name" value="T6SS_VgrG/RHS"/>
</dbReference>
<dbReference type="KEGG" id="ccro:CMC5_064380"/>
<dbReference type="Pfam" id="PF22178">
    <property type="entry name" value="Gp5_trimer_C"/>
    <property type="match status" value="1"/>
</dbReference>
<evidence type="ECO:0000256" key="2">
    <source>
        <dbReference type="ARBA" id="ARBA00005558"/>
    </source>
</evidence>
<accession>A0A0K1EMU1</accession>
<dbReference type="NCBIfam" id="TIGR01646">
    <property type="entry name" value="vgr_GE"/>
    <property type="match status" value="1"/>
</dbReference>
<keyword evidence="3" id="KW-0964">Secreted</keyword>
<dbReference type="InterPro" id="IPR037026">
    <property type="entry name" value="Vgr_OB-fold_dom_sf"/>
</dbReference>
<dbReference type="PATRIC" id="fig|52.7.peg.7076"/>
<gene>
    <name evidence="7" type="ORF">CMC5_064380</name>
</gene>
<dbReference type="InterPro" id="IPR006533">
    <property type="entry name" value="T6SS_Vgr_RhsGE"/>
</dbReference>
<evidence type="ECO:0000313" key="7">
    <source>
        <dbReference type="EMBL" id="AKT42215.1"/>
    </source>
</evidence>
<dbReference type="PANTHER" id="PTHR32305:SF15">
    <property type="entry name" value="PROTEIN RHSA-RELATED"/>
    <property type="match status" value="1"/>
</dbReference>
<dbReference type="Gene3D" id="2.40.50.230">
    <property type="entry name" value="Gp5 N-terminal domain"/>
    <property type="match status" value="1"/>
</dbReference>
<reference evidence="7 8" key="1">
    <citation type="submission" date="2015-07" db="EMBL/GenBank/DDBJ databases">
        <title>Genome analysis of myxobacterium Chondromyces crocatus Cm c5 reveals a high potential for natural compound synthesis and the genetic basis for the loss of fruiting body formation.</title>
        <authorList>
            <person name="Zaburannyi N."/>
            <person name="Bunk B."/>
            <person name="Maier J."/>
            <person name="Overmann J."/>
            <person name="Mueller R."/>
        </authorList>
    </citation>
    <scope>NUCLEOTIDE SEQUENCE [LARGE SCALE GENOMIC DNA]</scope>
    <source>
        <strain evidence="7 8">Cm c5</strain>
    </source>
</reference>
<comment type="subcellular location">
    <subcellularLocation>
        <location evidence="1">Secreted</location>
    </subcellularLocation>
</comment>
<feature type="compositionally biased region" description="Basic and acidic residues" evidence="4">
    <location>
        <begin position="282"/>
        <end position="302"/>
    </location>
</feature>
<feature type="domain" description="Gp5/Type VI secretion system Vgr C-terminal trimerisation" evidence="6">
    <location>
        <begin position="493"/>
        <end position="589"/>
    </location>
</feature>
<dbReference type="PANTHER" id="PTHR32305">
    <property type="match status" value="1"/>
</dbReference>
<dbReference type="STRING" id="52.CMC5_064380"/>
<evidence type="ECO:0000259" key="6">
    <source>
        <dbReference type="Pfam" id="PF22178"/>
    </source>
</evidence>
<evidence type="ECO:0000256" key="1">
    <source>
        <dbReference type="ARBA" id="ARBA00004613"/>
    </source>
</evidence>
<dbReference type="Proteomes" id="UP000067626">
    <property type="component" value="Chromosome"/>
</dbReference>
<evidence type="ECO:0000256" key="3">
    <source>
        <dbReference type="ARBA" id="ARBA00022525"/>
    </source>
</evidence>
<comment type="similarity">
    <text evidence="2">Belongs to the VgrG protein family.</text>
</comment>
<dbReference type="SUPFAM" id="SSF69279">
    <property type="entry name" value="Phage tail proteins"/>
    <property type="match status" value="2"/>
</dbReference>
<evidence type="ECO:0000256" key="4">
    <source>
        <dbReference type="SAM" id="MobiDB-lite"/>
    </source>
</evidence>
<dbReference type="OrthoDB" id="5479878at2"/>
<dbReference type="NCBIfam" id="TIGR03361">
    <property type="entry name" value="VI_Rhs_Vgr"/>
    <property type="match status" value="1"/>
</dbReference>
<dbReference type="Pfam" id="PF05954">
    <property type="entry name" value="Phage_GPD"/>
    <property type="match status" value="1"/>
</dbReference>
<feature type="region of interest" description="Disordered" evidence="4">
    <location>
        <begin position="278"/>
        <end position="302"/>
    </location>
</feature>
<dbReference type="SUPFAM" id="SSF69349">
    <property type="entry name" value="Phage fibre proteins"/>
    <property type="match status" value="1"/>
</dbReference>
<organism evidence="7 8">
    <name type="scientific">Chondromyces crocatus</name>
    <dbReference type="NCBI Taxonomy" id="52"/>
    <lineage>
        <taxon>Bacteria</taxon>
        <taxon>Pseudomonadati</taxon>
        <taxon>Myxococcota</taxon>
        <taxon>Polyangia</taxon>
        <taxon>Polyangiales</taxon>
        <taxon>Polyangiaceae</taxon>
        <taxon>Chondromyces</taxon>
    </lineage>
</organism>
<evidence type="ECO:0000313" key="8">
    <source>
        <dbReference type="Proteomes" id="UP000067626"/>
    </source>
</evidence>
<dbReference type="Gene3D" id="3.55.50.10">
    <property type="entry name" value="Baseplate protein-like domains"/>
    <property type="match status" value="1"/>
</dbReference>
<dbReference type="Pfam" id="PF04717">
    <property type="entry name" value="Phage_base_V"/>
    <property type="match status" value="1"/>
</dbReference>
<name>A0A0K1EMU1_CHOCO</name>
<dbReference type="InterPro" id="IPR006531">
    <property type="entry name" value="Gp5/Vgr_OB"/>
</dbReference>
<dbReference type="SUPFAM" id="SSF69255">
    <property type="entry name" value="gp5 N-terminal domain-like"/>
    <property type="match status" value="1"/>
</dbReference>
<dbReference type="GO" id="GO:0005576">
    <property type="term" value="C:extracellular region"/>
    <property type="evidence" value="ECO:0007669"/>
    <property type="project" value="UniProtKB-SubCell"/>
</dbReference>